<comment type="similarity">
    <text evidence="1">Belongs to the ThrE exporter (TC 2.A.79) family.</text>
</comment>
<dbReference type="GO" id="GO:0022857">
    <property type="term" value="F:transmembrane transporter activity"/>
    <property type="evidence" value="ECO:0007669"/>
    <property type="project" value="InterPro"/>
</dbReference>
<evidence type="ECO:0000313" key="5">
    <source>
        <dbReference type="Proteomes" id="UP000822688"/>
    </source>
</evidence>
<feature type="domain" description="Threonine/serine exporter-like N-terminal" evidence="3">
    <location>
        <begin position="161"/>
        <end position="340"/>
    </location>
</feature>
<accession>A0A8T0GSL9</accession>
<reference evidence="4" key="1">
    <citation type="submission" date="2020-06" db="EMBL/GenBank/DDBJ databases">
        <title>WGS assembly of Ceratodon purpureus strain R40.</title>
        <authorList>
            <person name="Carey S.B."/>
            <person name="Jenkins J."/>
            <person name="Shu S."/>
            <person name="Lovell J.T."/>
            <person name="Sreedasyam A."/>
            <person name="Maumus F."/>
            <person name="Tiley G.P."/>
            <person name="Fernandez-Pozo N."/>
            <person name="Barry K."/>
            <person name="Chen C."/>
            <person name="Wang M."/>
            <person name="Lipzen A."/>
            <person name="Daum C."/>
            <person name="Saski C.A."/>
            <person name="Payton A.C."/>
            <person name="Mcbreen J.C."/>
            <person name="Conrad R.E."/>
            <person name="Kollar L.M."/>
            <person name="Olsson S."/>
            <person name="Huttunen S."/>
            <person name="Landis J.B."/>
            <person name="Wickett N.J."/>
            <person name="Johnson M.G."/>
            <person name="Rensing S.A."/>
            <person name="Grimwood J."/>
            <person name="Schmutz J."/>
            <person name="Mcdaniel S.F."/>
        </authorList>
    </citation>
    <scope>NUCLEOTIDE SEQUENCE</scope>
    <source>
        <strain evidence="4">R40</strain>
    </source>
</reference>
<dbReference type="PANTHER" id="PTHR31082:SF4">
    <property type="entry name" value="PHEROMONE-REGULATED MEMBRANE PROTEIN 10"/>
    <property type="match status" value="1"/>
</dbReference>
<feature type="transmembrane region" description="Helical" evidence="2">
    <location>
        <begin position="255"/>
        <end position="271"/>
    </location>
</feature>
<protein>
    <recommendedName>
        <fullName evidence="3">Threonine/serine exporter-like N-terminal domain-containing protein</fullName>
    </recommendedName>
</protein>
<keyword evidence="5" id="KW-1185">Reference proteome</keyword>
<feature type="transmembrane region" description="Helical" evidence="2">
    <location>
        <begin position="283"/>
        <end position="304"/>
    </location>
</feature>
<keyword evidence="2" id="KW-0472">Membrane</keyword>
<dbReference type="Proteomes" id="UP000822688">
    <property type="component" value="Chromosome 10"/>
</dbReference>
<proteinExistence type="inferred from homology"/>
<comment type="caution">
    <text evidence="4">The sequence shown here is derived from an EMBL/GenBank/DDBJ whole genome shotgun (WGS) entry which is preliminary data.</text>
</comment>
<sequence>MSSKGKSVARKQRFRGECSNVKAGKACSDHDHGSSRTSLIEDDHELDVDEIVRHWTGQNSWQPNVPVRRRFILQLAVALHSYGSTASRTEFLIDKAAHRLDIETNIAVFPSLILLSFPGTAEYNMSRNINDARSRKKSRKSSHKNGHISYVSRKEMHMLTVESDLDVDKLGHVDELTNRVGRTGTPFAFAYWRLKTILNTPPFFDKWVRLFGFAISGATSAPLFFDGGLWDAFFCFILGTAVGILDMIASDNARFATILEFCSAVLIAFLSRCCMERFKNLRLCYIALTLGSLSQLLPGMSLTLGASEMISKSRVTGSADIVRGLYSSMQLGFGLAMGENLVWWVGEPAPNGPCAPSNLSLWWKLVWYPNSKLIS</sequence>
<gene>
    <name evidence="4" type="ORF">KC19_10G141400</name>
</gene>
<dbReference type="Pfam" id="PF06738">
    <property type="entry name" value="ThrE"/>
    <property type="match status" value="1"/>
</dbReference>
<organism evidence="4 5">
    <name type="scientific">Ceratodon purpureus</name>
    <name type="common">Fire moss</name>
    <name type="synonym">Dicranum purpureum</name>
    <dbReference type="NCBI Taxonomy" id="3225"/>
    <lineage>
        <taxon>Eukaryota</taxon>
        <taxon>Viridiplantae</taxon>
        <taxon>Streptophyta</taxon>
        <taxon>Embryophyta</taxon>
        <taxon>Bryophyta</taxon>
        <taxon>Bryophytina</taxon>
        <taxon>Bryopsida</taxon>
        <taxon>Dicranidae</taxon>
        <taxon>Pseudoditrichales</taxon>
        <taxon>Ditrichaceae</taxon>
        <taxon>Ceratodon</taxon>
    </lineage>
</organism>
<keyword evidence="2" id="KW-0812">Transmembrane</keyword>
<name>A0A8T0GSL9_CERPU</name>
<dbReference type="InterPro" id="IPR010619">
    <property type="entry name" value="ThrE-like_N"/>
</dbReference>
<evidence type="ECO:0000259" key="3">
    <source>
        <dbReference type="Pfam" id="PF06738"/>
    </source>
</evidence>
<keyword evidence="2" id="KW-1133">Transmembrane helix</keyword>
<evidence type="ECO:0000256" key="1">
    <source>
        <dbReference type="ARBA" id="ARBA00034125"/>
    </source>
</evidence>
<evidence type="ECO:0000313" key="4">
    <source>
        <dbReference type="EMBL" id="KAG0559952.1"/>
    </source>
</evidence>
<dbReference type="EMBL" id="CM026431">
    <property type="protein sequence ID" value="KAG0559952.1"/>
    <property type="molecule type" value="Genomic_DNA"/>
</dbReference>
<evidence type="ECO:0000256" key="2">
    <source>
        <dbReference type="SAM" id="Phobius"/>
    </source>
</evidence>
<dbReference type="InterPro" id="IPR051361">
    <property type="entry name" value="ThrE/Ser_Exporter"/>
</dbReference>
<feature type="transmembrane region" description="Helical" evidence="2">
    <location>
        <begin position="232"/>
        <end position="249"/>
    </location>
</feature>
<dbReference type="PANTHER" id="PTHR31082">
    <property type="entry name" value="PHEROMONE-REGULATED MEMBRANE PROTEIN 10"/>
    <property type="match status" value="1"/>
</dbReference>
<dbReference type="AlphaFoldDB" id="A0A8T0GSL9"/>